<keyword evidence="11" id="KW-0862">Zinc</keyword>
<evidence type="ECO:0000256" key="4">
    <source>
        <dbReference type="ARBA" id="ARBA00022603"/>
    </source>
</evidence>
<dbReference type="Pfam" id="PF02805">
    <property type="entry name" value="Ada_Zn_binding"/>
    <property type="match status" value="1"/>
</dbReference>
<comment type="catalytic activity">
    <reaction evidence="9">
        <text>a 6-O-methyl-2'-deoxyguanosine in DNA + L-cysteinyl-[protein] = S-methyl-L-cysteinyl-[protein] + a 2'-deoxyguanosine in DNA</text>
        <dbReference type="Rhea" id="RHEA:24000"/>
        <dbReference type="Rhea" id="RHEA-COMP:10131"/>
        <dbReference type="Rhea" id="RHEA-COMP:10132"/>
        <dbReference type="Rhea" id="RHEA-COMP:11367"/>
        <dbReference type="Rhea" id="RHEA-COMP:11368"/>
        <dbReference type="ChEBI" id="CHEBI:29950"/>
        <dbReference type="ChEBI" id="CHEBI:82612"/>
        <dbReference type="ChEBI" id="CHEBI:85445"/>
        <dbReference type="ChEBI" id="CHEBI:85448"/>
        <dbReference type="EC" id="2.1.1.63"/>
    </reaction>
</comment>
<dbReference type="InterPro" id="IPR035451">
    <property type="entry name" value="Ada-like_dom_sf"/>
</dbReference>
<dbReference type="Gene3D" id="3.30.160.70">
    <property type="entry name" value="Methylated DNA-protein cysteine methyltransferase domain"/>
    <property type="match status" value="1"/>
</dbReference>
<dbReference type="Gene3D" id="3.40.10.10">
    <property type="entry name" value="DNA Methylphosphotriester Repair Domain"/>
    <property type="match status" value="1"/>
</dbReference>
<keyword evidence="14" id="KW-1185">Reference proteome</keyword>
<dbReference type="RefSeq" id="WP_189413337.1">
    <property type="nucleotide sequence ID" value="NZ_BMYJ01000014.1"/>
</dbReference>
<dbReference type="NCBIfam" id="TIGR00589">
    <property type="entry name" value="ogt"/>
    <property type="match status" value="1"/>
</dbReference>
<dbReference type="EC" id="2.1.1.63" evidence="3"/>
<comment type="similarity">
    <text evidence="2">Belongs to the MGMT family.</text>
</comment>
<reference evidence="13" key="1">
    <citation type="journal article" date="2014" name="Int. J. Syst. Evol. Microbiol.">
        <title>Complete genome sequence of Corynebacterium casei LMG S-19264T (=DSM 44701T), isolated from a smear-ripened cheese.</title>
        <authorList>
            <consortium name="US DOE Joint Genome Institute (JGI-PGF)"/>
            <person name="Walter F."/>
            <person name="Albersmeier A."/>
            <person name="Kalinowski J."/>
            <person name="Ruckert C."/>
        </authorList>
    </citation>
    <scope>NUCLEOTIDE SEQUENCE</scope>
    <source>
        <strain evidence="13">KCTC 23310</strain>
    </source>
</reference>
<dbReference type="Pfam" id="PF12833">
    <property type="entry name" value="HTH_18"/>
    <property type="match status" value="1"/>
</dbReference>
<comment type="caution">
    <text evidence="13">The sequence shown here is derived from an EMBL/GenBank/DDBJ whole genome shotgun (WGS) entry which is preliminary data.</text>
</comment>
<feature type="active site" description="Nucleophile; methyl group acceptor from methylphosphotriester" evidence="10">
    <location>
        <position position="36"/>
    </location>
</feature>
<dbReference type="PROSITE" id="PS00374">
    <property type="entry name" value="MGMT"/>
    <property type="match status" value="1"/>
</dbReference>
<feature type="active site" description="Nucleophile; methyl group acceptor from either O6-methylguanine or O4-methylthymine" evidence="10">
    <location>
        <position position="317"/>
    </location>
</feature>
<proteinExistence type="inferred from homology"/>
<evidence type="ECO:0000256" key="3">
    <source>
        <dbReference type="ARBA" id="ARBA00011918"/>
    </source>
</evidence>
<dbReference type="InterPro" id="IPR004026">
    <property type="entry name" value="Ada_DNA_repair_Zn-bd"/>
</dbReference>
<keyword evidence="8" id="KW-0234">DNA repair</keyword>
<feature type="binding site" evidence="11">
    <location>
        <position position="40"/>
    </location>
    <ligand>
        <name>Zn(2+)</name>
        <dbReference type="ChEBI" id="CHEBI:29105"/>
    </ligand>
</feature>
<dbReference type="Gene3D" id="1.10.10.60">
    <property type="entry name" value="Homeodomain-like"/>
    <property type="match status" value="1"/>
</dbReference>
<dbReference type="InterPro" id="IPR036388">
    <property type="entry name" value="WH-like_DNA-bd_sf"/>
</dbReference>
<dbReference type="Gene3D" id="1.10.10.10">
    <property type="entry name" value="Winged helix-like DNA-binding domain superfamily/Winged helix DNA-binding domain"/>
    <property type="match status" value="1"/>
</dbReference>
<evidence type="ECO:0000256" key="9">
    <source>
        <dbReference type="ARBA" id="ARBA00049348"/>
    </source>
</evidence>
<gene>
    <name evidence="13" type="ORF">GCM10007315_34170</name>
</gene>
<feature type="binding site" evidence="11">
    <location>
        <position position="67"/>
    </location>
    <ligand>
        <name>Zn(2+)</name>
        <dbReference type="ChEBI" id="CHEBI:29105"/>
    </ligand>
</feature>
<dbReference type="InterPro" id="IPR014048">
    <property type="entry name" value="MethylDNA_cys_MeTrfase_DNA-bd"/>
</dbReference>
<evidence type="ECO:0000313" key="14">
    <source>
        <dbReference type="Proteomes" id="UP000638981"/>
    </source>
</evidence>
<feature type="binding site" evidence="11">
    <location>
        <position position="70"/>
    </location>
    <ligand>
        <name>Zn(2+)</name>
        <dbReference type="ChEBI" id="CHEBI:29105"/>
    </ligand>
</feature>
<evidence type="ECO:0000256" key="1">
    <source>
        <dbReference type="ARBA" id="ARBA00001286"/>
    </source>
</evidence>
<evidence type="ECO:0000256" key="8">
    <source>
        <dbReference type="ARBA" id="ARBA00023204"/>
    </source>
</evidence>
<reference evidence="13" key="2">
    <citation type="submission" date="2020-09" db="EMBL/GenBank/DDBJ databases">
        <authorList>
            <person name="Sun Q."/>
            <person name="Kim S."/>
        </authorList>
    </citation>
    <scope>NUCLEOTIDE SEQUENCE</scope>
    <source>
        <strain evidence="13">KCTC 23310</strain>
    </source>
</reference>
<dbReference type="GO" id="GO:0003908">
    <property type="term" value="F:methylated-DNA-[protein]-cysteine S-methyltransferase activity"/>
    <property type="evidence" value="ECO:0007669"/>
    <property type="project" value="UniProtKB-EC"/>
</dbReference>
<evidence type="ECO:0000256" key="2">
    <source>
        <dbReference type="ARBA" id="ARBA00008711"/>
    </source>
</evidence>
<dbReference type="AlphaFoldDB" id="A0A918WNU6"/>
<comment type="catalytic activity">
    <reaction evidence="1">
        <text>a 4-O-methyl-thymidine in DNA + L-cysteinyl-[protein] = a thymidine in DNA + S-methyl-L-cysteinyl-[protein]</text>
        <dbReference type="Rhea" id="RHEA:53428"/>
        <dbReference type="Rhea" id="RHEA-COMP:10131"/>
        <dbReference type="Rhea" id="RHEA-COMP:10132"/>
        <dbReference type="Rhea" id="RHEA-COMP:13555"/>
        <dbReference type="Rhea" id="RHEA-COMP:13556"/>
        <dbReference type="ChEBI" id="CHEBI:29950"/>
        <dbReference type="ChEBI" id="CHEBI:82612"/>
        <dbReference type="ChEBI" id="CHEBI:137386"/>
        <dbReference type="ChEBI" id="CHEBI:137387"/>
        <dbReference type="EC" id="2.1.1.63"/>
    </reaction>
</comment>
<evidence type="ECO:0000313" key="13">
    <source>
        <dbReference type="EMBL" id="GHC66539.1"/>
    </source>
</evidence>
<protein>
    <recommendedName>
        <fullName evidence="3">methylated-DNA--[protein]-cysteine S-methyltransferase</fullName>
        <ecNumber evidence="3">2.1.1.63</ecNumber>
    </recommendedName>
</protein>
<dbReference type="InterPro" id="IPR036631">
    <property type="entry name" value="MGMT_N_sf"/>
</dbReference>
<evidence type="ECO:0000256" key="6">
    <source>
        <dbReference type="ARBA" id="ARBA00022763"/>
    </source>
</evidence>
<name>A0A918WNU6_9RHOB</name>
<sequence>MFDLPDDDTLYQALLDRSPAYEGQAWVCVSSTGIFCRLTCPAPKPKRQNVHFRASPGECLAEGFRACKRCHPLQAAAESDPAVTSLLQALEKRPDHRWSEADIQALGHDPSTIRRAFRRQFGMTFLDLARQRRLRHGFASLAEGGKVIDAQLEAGFDSPSAFRAAFARLLGIPPADLKGDGALRADWIATPLGDMVAVSSAHALHLLEFVGRQALQRELQRLAKGAKGDIGIGTFAPTEQLKSELSAYFAGASADFQTPLALHGTPFYRQVWAELQRIPPGETRSYGELARAIGRPTAMRAVAQANGANQLALVIPCHRVIGADGSMTGYGGGLWRKQKLLEVEVGYRRSA</sequence>
<dbReference type="SUPFAM" id="SSF57884">
    <property type="entry name" value="Ada DNA repair protein, N-terminal domain (N-Ada 10)"/>
    <property type="match status" value="1"/>
</dbReference>
<dbReference type="GO" id="GO:0006281">
    <property type="term" value="P:DNA repair"/>
    <property type="evidence" value="ECO:0007669"/>
    <property type="project" value="UniProtKB-KW"/>
</dbReference>
<evidence type="ECO:0000256" key="7">
    <source>
        <dbReference type="ARBA" id="ARBA00023159"/>
    </source>
</evidence>
<dbReference type="GO" id="GO:0003700">
    <property type="term" value="F:DNA-binding transcription factor activity"/>
    <property type="evidence" value="ECO:0007669"/>
    <property type="project" value="InterPro"/>
</dbReference>
<dbReference type="SUPFAM" id="SSF53155">
    <property type="entry name" value="Methylated DNA-protein cysteine methyltransferase domain"/>
    <property type="match status" value="1"/>
</dbReference>
<evidence type="ECO:0000259" key="12">
    <source>
        <dbReference type="PROSITE" id="PS01124"/>
    </source>
</evidence>
<feature type="binding site" evidence="11">
    <location>
        <position position="36"/>
    </location>
    <ligand>
        <name>Zn(2+)</name>
        <dbReference type="ChEBI" id="CHEBI:29105"/>
    </ligand>
</feature>
<evidence type="ECO:0000256" key="11">
    <source>
        <dbReference type="PIRSR" id="PIRSR000409-3"/>
    </source>
</evidence>
<evidence type="ECO:0000256" key="5">
    <source>
        <dbReference type="ARBA" id="ARBA00022679"/>
    </source>
</evidence>
<dbReference type="InterPro" id="IPR036217">
    <property type="entry name" value="MethylDNA_cys_MeTrfase_DNAb"/>
</dbReference>
<dbReference type="GO" id="GO:0032259">
    <property type="term" value="P:methylation"/>
    <property type="evidence" value="ECO:0007669"/>
    <property type="project" value="UniProtKB-KW"/>
</dbReference>
<accession>A0A918WNU6</accession>
<dbReference type="InterPro" id="IPR001497">
    <property type="entry name" value="MethylDNA_cys_MeTrfase_AS"/>
</dbReference>
<dbReference type="SMART" id="SM00342">
    <property type="entry name" value="HTH_ARAC"/>
    <property type="match status" value="1"/>
</dbReference>
<keyword evidence="4 13" id="KW-0489">Methyltransferase</keyword>
<keyword evidence="6" id="KW-0227">DNA damage</keyword>
<dbReference type="SUPFAM" id="SSF46767">
    <property type="entry name" value="Methylated DNA-protein cysteine methyltransferase, C-terminal domain"/>
    <property type="match status" value="1"/>
</dbReference>
<dbReference type="PROSITE" id="PS01124">
    <property type="entry name" value="HTH_ARAC_FAMILY_2"/>
    <property type="match status" value="1"/>
</dbReference>
<evidence type="ECO:0000256" key="10">
    <source>
        <dbReference type="PIRSR" id="PIRSR000409-1"/>
    </source>
</evidence>
<dbReference type="GO" id="GO:0043565">
    <property type="term" value="F:sequence-specific DNA binding"/>
    <property type="evidence" value="ECO:0007669"/>
    <property type="project" value="InterPro"/>
</dbReference>
<keyword evidence="5" id="KW-0808">Transferase</keyword>
<comment type="cofactor">
    <cofactor evidence="11">
        <name>Zn(2+)</name>
        <dbReference type="ChEBI" id="CHEBI:29105"/>
    </cofactor>
    <text evidence="11">Binds 1 zinc ion per subunit.</text>
</comment>
<organism evidence="13 14">
    <name type="scientific">Neogemmobacter tilapiae</name>
    <dbReference type="NCBI Taxonomy" id="875041"/>
    <lineage>
        <taxon>Bacteria</taxon>
        <taxon>Pseudomonadati</taxon>
        <taxon>Pseudomonadota</taxon>
        <taxon>Alphaproteobacteria</taxon>
        <taxon>Rhodobacterales</taxon>
        <taxon>Paracoccaceae</taxon>
        <taxon>Neogemmobacter</taxon>
    </lineage>
</organism>
<keyword evidence="7" id="KW-0010">Activator</keyword>
<dbReference type="PIRSF" id="PIRSF000409">
    <property type="entry name" value="Ada"/>
    <property type="match status" value="1"/>
</dbReference>
<dbReference type="InterPro" id="IPR016221">
    <property type="entry name" value="Bifunct_regulatory_prot_Ada"/>
</dbReference>
<dbReference type="EMBL" id="BMYJ01000014">
    <property type="protein sequence ID" value="GHC66539.1"/>
    <property type="molecule type" value="Genomic_DNA"/>
</dbReference>
<dbReference type="PANTHER" id="PTHR10815">
    <property type="entry name" value="METHYLATED-DNA--PROTEIN-CYSTEINE METHYLTRANSFERASE"/>
    <property type="match status" value="1"/>
</dbReference>
<feature type="domain" description="HTH araC/xylS-type" evidence="12">
    <location>
        <begin position="104"/>
        <end position="180"/>
    </location>
</feature>
<dbReference type="Pfam" id="PF01035">
    <property type="entry name" value="DNA_binding_1"/>
    <property type="match status" value="1"/>
</dbReference>
<dbReference type="GO" id="GO:0008270">
    <property type="term" value="F:zinc ion binding"/>
    <property type="evidence" value="ECO:0007669"/>
    <property type="project" value="InterPro"/>
</dbReference>
<dbReference type="CDD" id="cd06445">
    <property type="entry name" value="ATase"/>
    <property type="match status" value="1"/>
</dbReference>
<keyword evidence="11" id="KW-0479">Metal-binding</keyword>
<dbReference type="Proteomes" id="UP000638981">
    <property type="component" value="Unassembled WGS sequence"/>
</dbReference>
<dbReference type="FunFam" id="1.10.10.10:FF:000214">
    <property type="entry name" value="Methylated-DNA--protein-cysteine methyltransferase"/>
    <property type="match status" value="1"/>
</dbReference>
<dbReference type="PANTHER" id="PTHR10815:SF5">
    <property type="entry name" value="METHYLATED-DNA--PROTEIN-CYSTEINE METHYLTRANSFERASE"/>
    <property type="match status" value="1"/>
</dbReference>
<dbReference type="InterPro" id="IPR018060">
    <property type="entry name" value="HTH_AraC"/>
</dbReference>